<evidence type="ECO:0000256" key="2">
    <source>
        <dbReference type="ARBA" id="ARBA00002790"/>
    </source>
</evidence>
<dbReference type="Gene3D" id="3.20.20.70">
    <property type="entry name" value="Aldolase class I"/>
    <property type="match status" value="1"/>
</dbReference>
<feature type="domain" description="DUS-like FMN-binding" evidence="15">
    <location>
        <begin position="19"/>
        <end position="309"/>
    </location>
</feature>
<evidence type="ECO:0000313" key="16">
    <source>
        <dbReference type="EMBL" id="HIY77887.1"/>
    </source>
</evidence>
<evidence type="ECO:0000256" key="7">
    <source>
        <dbReference type="ARBA" id="ARBA00022857"/>
    </source>
</evidence>
<feature type="binding site" evidence="14">
    <location>
        <position position="143"/>
    </location>
    <ligand>
        <name>FMN</name>
        <dbReference type="ChEBI" id="CHEBI:58210"/>
    </ligand>
</feature>
<comment type="similarity">
    <text evidence="12">Belongs to the dus family.</text>
</comment>
<evidence type="ECO:0000256" key="10">
    <source>
        <dbReference type="ARBA" id="ARBA00048205"/>
    </source>
</evidence>
<comment type="function">
    <text evidence="2 12">Catalyzes the synthesis of 5,6-dihydrouridine (D), a modified base found in the D-loop of most tRNAs, via the reduction of the C5-C6 double bond in target uridines.</text>
</comment>
<dbReference type="PANTHER" id="PTHR45846">
    <property type="entry name" value="TRNA-DIHYDROURIDINE(47) SYNTHASE [NAD(P)(+)]-LIKE"/>
    <property type="match status" value="1"/>
</dbReference>
<evidence type="ECO:0000256" key="14">
    <source>
        <dbReference type="PIRSR" id="PIRSR006621-2"/>
    </source>
</evidence>
<keyword evidence="6 12" id="KW-0819">tRNA processing</keyword>
<evidence type="ECO:0000256" key="8">
    <source>
        <dbReference type="ARBA" id="ARBA00022884"/>
    </source>
</evidence>
<feature type="binding site" evidence="14">
    <location>
        <position position="173"/>
    </location>
    <ligand>
        <name>FMN</name>
        <dbReference type="ChEBI" id="CHEBI:58210"/>
    </ligand>
</feature>
<dbReference type="PROSITE" id="PS01136">
    <property type="entry name" value="UPF0034"/>
    <property type="match status" value="1"/>
</dbReference>
<dbReference type="InterPro" id="IPR035587">
    <property type="entry name" value="DUS-like_FMN-bd"/>
</dbReference>
<gene>
    <name evidence="16" type="ORF">H9728_02480</name>
</gene>
<dbReference type="PANTHER" id="PTHR45846:SF1">
    <property type="entry name" value="TRNA-DIHYDROURIDINE(47) SYNTHASE [NAD(P)(+)]-LIKE"/>
    <property type="match status" value="1"/>
</dbReference>
<dbReference type="GO" id="GO:0000049">
    <property type="term" value="F:tRNA binding"/>
    <property type="evidence" value="ECO:0007669"/>
    <property type="project" value="UniProtKB-KW"/>
</dbReference>
<dbReference type="EC" id="1.3.1.-" evidence="12"/>
<dbReference type="Gene3D" id="1.10.1200.80">
    <property type="entry name" value="Putative flavin oxidoreducatase, domain 2"/>
    <property type="match status" value="1"/>
</dbReference>
<dbReference type="InterPro" id="IPR018517">
    <property type="entry name" value="tRNA_hU_synthase_CS"/>
</dbReference>
<dbReference type="EMBL" id="DXCO01000019">
    <property type="protein sequence ID" value="HIY77887.1"/>
    <property type="molecule type" value="Genomic_DNA"/>
</dbReference>
<feature type="binding site" evidence="14">
    <location>
        <position position="75"/>
    </location>
    <ligand>
        <name>FMN</name>
        <dbReference type="ChEBI" id="CHEBI:58210"/>
    </ligand>
</feature>
<comment type="caution">
    <text evidence="16">The sequence shown here is derived from an EMBL/GenBank/DDBJ whole genome shotgun (WGS) entry which is preliminary data.</text>
</comment>
<dbReference type="InterPro" id="IPR001269">
    <property type="entry name" value="DUS_fam"/>
</dbReference>
<evidence type="ECO:0000256" key="11">
    <source>
        <dbReference type="ARBA" id="ARBA00048802"/>
    </source>
</evidence>
<comment type="catalytic activity">
    <reaction evidence="11">
        <text>a 5,6-dihydrouridine in tRNA + NAD(+) = a uridine in tRNA + NADH + H(+)</text>
        <dbReference type="Rhea" id="RHEA:54452"/>
        <dbReference type="Rhea" id="RHEA-COMP:13339"/>
        <dbReference type="Rhea" id="RHEA-COMP:13887"/>
        <dbReference type="ChEBI" id="CHEBI:15378"/>
        <dbReference type="ChEBI" id="CHEBI:57540"/>
        <dbReference type="ChEBI" id="CHEBI:57945"/>
        <dbReference type="ChEBI" id="CHEBI:65315"/>
        <dbReference type="ChEBI" id="CHEBI:74443"/>
    </reaction>
</comment>
<dbReference type="Pfam" id="PF01207">
    <property type="entry name" value="Dus"/>
    <property type="match status" value="1"/>
</dbReference>
<name>A0A9D1Z7H7_9FIRM</name>
<evidence type="ECO:0000256" key="9">
    <source>
        <dbReference type="ARBA" id="ARBA00023002"/>
    </source>
</evidence>
<dbReference type="InterPro" id="IPR024036">
    <property type="entry name" value="tRNA-dHydroUridine_Synthase_C"/>
</dbReference>
<keyword evidence="8" id="KW-0694">RNA-binding</keyword>
<accession>A0A9D1Z7H7</accession>
<feature type="active site" description="Proton donor" evidence="13">
    <location>
        <position position="105"/>
    </location>
</feature>
<evidence type="ECO:0000256" key="4">
    <source>
        <dbReference type="ARBA" id="ARBA00022630"/>
    </source>
</evidence>
<dbReference type="GO" id="GO:0050660">
    <property type="term" value="F:flavin adenine dinucleotide binding"/>
    <property type="evidence" value="ECO:0007669"/>
    <property type="project" value="InterPro"/>
</dbReference>
<feature type="binding site" evidence="14">
    <location>
        <begin position="204"/>
        <end position="206"/>
    </location>
    <ligand>
        <name>FMN</name>
        <dbReference type="ChEBI" id="CHEBI:58210"/>
    </ligand>
</feature>
<evidence type="ECO:0000256" key="1">
    <source>
        <dbReference type="ARBA" id="ARBA00001917"/>
    </source>
</evidence>
<evidence type="ECO:0000259" key="15">
    <source>
        <dbReference type="Pfam" id="PF01207"/>
    </source>
</evidence>
<comment type="catalytic activity">
    <reaction evidence="10">
        <text>a 5,6-dihydrouridine in tRNA + NADP(+) = a uridine in tRNA + NADPH + H(+)</text>
        <dbReference type="Rhea" id="RHEA:23624"/>
        <dbReference type="Rhea" id="RHEA-COMP:13339"/>
        <dbReference type="Rhea" id="RHEA-COMP:13887"/>
        <dbReference type="ChEBI" id="CHEBI:15378"/>
        <dbReference type="ChEBI" id="CHEBI:57783"/>
        <dbReference type="ChEBI" id="CHEBI:58349"/>
        <dbReference type="ChEBI" id="CHEBI:65315"/>
        <dbReference type="ChEBI" id="CHEBI:74443"/>
    </reaction>
</comment>
<comment type="cofactor">
    <cofactor evidence="1 12 14">
        <name>FMN</name>
        <dbReference type="ChEBI" id="CHEBI:58210"/>
    </cofactor>
</comment>
<organism evidence="16 17">
    <name type="scientific">Candidatus Borkfalkia excrementavium</name>
    <dbReference type="NCBI Taxonomy" id="2838505"/>
    <lineage>
        <taxon>Bacteria</taxon>
        <taxon>Bacillati</taxon>
        <taxon>Bacillota</taxon>
        <taxon>Clostridia</taxon>
        <taxon>Christensenellales</taxon>
        <taxon>Christensenellaceae</taxon>
        <taxon>Candidatus Borkfalkia</taxon>
    </lineage>
</organism>
<feature type="binding site" evidence="14">
    <location>
        <begin position="228"/>
        <end position="229"/>
    </location>
    <ligand>
        <name>FMN</name>
        <dbReference type="ChEBI" id="CHEBI:58210"/>
    </ligand>
</feature>
<evidence type="ECO:0000256" key="6">
    <source>
        <dbReference type="ARBA" id="ARBA00022694"/>
    </source>
</evidence>
<evidence type="ECO:0000256" key="3">
    <source>
        <dbReference type="ARBA" id="ARBA00022555"/>
    </source>
</evidence>
<keyword evidence="5 12" id="KW-0288">FMN</keyword>
<evidence type="ECO:0000313" key="17">
    <source>
        <dbReference type="Proteomes" id="UP000824135"/>
    </source>
</evidence>
<reference evidence="16" key="1">
    <citation type="journal article" date="2021" name="PeerJ">
        <title>Extensive microbial diversity within the chicken gut microbiome revealed by metagenomics and culture.</title>
        <authorList>
            <person name="Gilroy R."/>
            <person name="Ravi A."/>
            <person name="Getino M."/>
            <person name="Pursley I."/>
            <person name="Horton D.L."/>
            <person name="Alikhan N.F."/>
            <person name="Baker D."/>
            <person name="Gharbi K."/>
            <person name="Hall N."/>
            <person name="Watson M."/>
            <person name="Adriaenssens E.M."/>
            <person name="Foster-Nyarko E."/>
            <person name="Jarju S."/>
            <person name="Secka A."/>
            <person name="Antonio M."/>
            <person name="Oren A."/>
            <person name="Chaudhuri R.R."/>
            <person name="La Ragione R."/>
            <person name="Hildebrand F."/>
            <person name="Pallen M.J."/>
        </authorList>
    </citation>
    <scope>NUCLEOTIDE SEQUENCE</scope>
    <source>
        <strain evidence="16">CHK199-9574</strain>
    </source>
</reference>
<keyword evidence="3" id="KW-0820">tRNA-binding</keyword>
<reference evidence="16" key="2">
    <citation type="submission" date="2021-04" db="EMBL/GenBank/DDBJ databases">
        <authorList>
            <person name="Gilroy R."/>
        </authorList>
    </citation>
    <scope>NUCLEOTIDE SEQUENCE</scope>
    <source>
        <strain evidence="16">CHK199-9574</strain>
    </source>
</reference>
<evidence type="ECO:0000256" key="13">
    <source>
        <dbReference type="PIRSR" id="PIRSR006621-1"/>
    </source>
</evidence>
<proteinExistence type="inferred from homology"/>
<dbReference type="SUPFAM" id="SSF51395">
    <property type="entry name" value="FMN-linked oxidoreductases"/>
    <property type="match status" value="1"/>
</dbReference>
<evidence type="ECO:0000256" key="12">
    <source>
        <dbReference type="PIRNR" id="PIRNR006621"/>
    </source>
</evidence>
<evidence type="ECO:0000256" key="5">
    <source>
        <dbReference type="ARBA" id="ARBA00022643"/>
    </source>
</evidence>
<dbReference type="PIRSF" id="PIRSF006621">
    <property type="entry name" value="Dus"/>
    <property type="match status" value="1"/>
</dbReference>
<dbReference type="AlphaFoldDB" id="A0A9D1Z7H7"/>
<dbReference type="Proteomes" id="UP000824135">
    <property type="component" value="Unassembled WGS sequence"/>
</dbReference>
<protein>
    <recommendedName>
        <fullName evidence="12">tRNA-dihydrouridine synthase</fullName>
        <ecNumber evidence="12">1.3.1.-</ecNumber>
    </recommendedName>
</protein>
<keyword evidence="9 12" id="KW-0560">Oxidoreductase</keyword>
<sequence length="319" mass="34554">MTIKSIETGGVRTPNNLFCAPLAGYTDFAFRKLCYSFGAGLCFTEMVSAKGLLYKNEATRALLHKGDGEGQTAAQIFGRDPAILRAACESEDLAAYPVVDLNMGCPVPKVVKNGEGSALLNEPRLAEKIISECKKSGKAITVKFRIGFSQEKKVAAEFAKLCEGAGADLITVHGRTREKYYAGEPDYAQIAAAKRAVAIPVIANGGVFSGADAQKMLDETGADGVMLARAAMYNPHVFAEILGAPPEWDKKAAIEGQIEDMLPFYGEKFTLVQMRKMTAFYVRGMRGCAAYRSRLFSAESIAELRTLLDEIFSEGRAQE</sequence>
<keyword evidence="4 12" id="KW-0285">Flavoprotein</keyword>
<keyword evidence="14" id="KW-0547">Nucleotide-binding</keyword>
<dbReference type="InterPro" id="IPR013785">
    <property type="entry name" value="Aldolase_TIM"/>
</dbReference>
<keyword evidence="7" id="KW-0521">NADP</keyword>
<dbReference type="CDD" id="cd02801">
    <property type="entry name" value="DUS_like_FMN"/>
    <property type="match status" value="1"/>
</dbReference>
<dbReference type="GO" id="GO:0017150">
    <property type="term" value="F:tRNA dihydrouridine synthase activity"/>
    <property type="evidence" value="ECO:0007669"/>
    <property type="project" value="InterPro"/>
</dbReference>